<evidence type="ECO:0000256" key="5">
    <source>
        <dbReference type="ARBA" id="ARBA00023002"/>
    </source>
</evidence>
<keyword evidence="3 6" id="KW-0285">Flavoprotein</keyword>
<dbReference type="InterPro" id="IPR046373">
    <property type="entry name" value="Acyl-CoA_Oxase/DH_mid-dom_sf"/>
</dbReference>
<evidence type="ECO:0000256" key="4">
    <source>
        <dbReference type="ARBA" id="ARBA00022827"/>
    </source>
</evidence>
<comment type="cofactor">
    <cofactor evidence="1 6">
        <name>FAD</name>
        <dbReference type="ChEBI" id="CHEBI:57692"/>
    </cofactor>
</comment>
<dbReference type="InterPro" id="IPR013786">
    <property type="entry name" value="AcylCoA_DH/ox_N"/>
</dbReference>
<dbReference type="PANTHER" id="PTHR43292">
    <property type="entry name" value="ACYL-COA DEHYDROGENASE"/>
    <property type="match status" value="1"/>
</dbReference>
<feature type="domain" description="Acyl-CoA dehydrogenase/oxidase N-terminal" evidence="9">
    <location>
        <begin position="45"/>
        <end position="128"/>
    </location>
</feature>
<dbReference type="GO" id="GO:0005886">
    <property type="term" value="C:plasma membrane"/>
    <property type="evidence" value="ECO:0007669"/>
    <property type="project" value="TreeGrafter"/>
</dbReference>
<organism evidence="10 11">
    <name type="scientific">Amycolatopsis bartoniae</name>
    <dbReference type="NCBI Taxonomy" id="941986"/>
    <lineage>
        <taxon>Bacteria</taxon>
        <taxon>Bacillati</taxon>
        <taxon>Actinomycetota</taxon>
        <taxon>Actinomycetes</taxon>
        <taxon>Pseudonocardiales</taxon>
        <taxon>Pseudonocardiaceae</taxon>
        <taxon>Amycolatopsis</taxon>
    </lineage>
</organism>
<dbReference type="Gene3D" id="2.40.110.10">
    <property type="entry name" value="Butyryl-CoA Dehydrogenase, subunit A, domain 2"/>
    <property type="match status" value="1"/>
</dbReference>
<gene>
    <name evidence="10" type="ORF">GCM10017566_06650</name>
</gene>
<evidence type="ECO:0000256" key="1">
    <source>
        <dbReference type="ARBA" id="ARBA00001974"/>
    </source>
</evidence>
<comment type="similarity">
    <text evidence="2 6">Belongs to the acyl-CoA dehydrogenase family.</text>
</comment>
<dbReference type="AlphaFoldDB" id="A0A8H9M368"/>
<reference evidence="10" key="1">
    <citation type="journal article" date="2014" name="Int. J. Syst. Evol. Microbiol.">
        <title>Complete genome sequence of Corynebacterium casei LMG S-19264T (=DSM 44701T), isolated from a smear-ripened cheese.</title>
        <authorList>
            <consortium name="US DOE Joint Genome Institute (JGI-PGF)"/>
            <person name="Walter F."/>
            <person name="Albersmeier A."/>
            <person name="Kalinowski J."/>
            <person name="Ruckert C."/>
        </authorList>
    </citation>
    <scope>NUCLEOTIDE SEQUENCE</scope>
    <source>
        <strain evidence="10">CGMCC 4.7679</strain>
    </source>
</reference>
<dbReference type="SUPFAM" id="SSF56645">
    <property type="entry name" value="Acyl-CoA dehydrogenase NM domain-like"/>
    <property type="match status" value="1"/>
</dbReference>
<evidence type="ECO:0000259" key="9">
    <source>
        <dbReference type="Pfam" id="PF02771"/>
    </source>
</evidence>
<protein>
    <submittedName>
        <fullName evidence="10">Acyl-CoA dehydrogenase</fullName>
    </submittedName>
</protein>
<evidence type="ECO:0000259" key="7">
    <source>
        <dbReference type="Pfam" id="PF00441"/>
    </source>
</evidence>
<dbReference type="InterPro" id="IPR036250">
    <property type="entry name" value="AcylCo_DH-like_C"/>
</dbReference>
<keyword evidence="5 6" id="KW-0560">Oxidoreductase</keyword>
<dbReference type="InterPro" id="IPR052161">
    <property type="entry name" value="Mycobact_Acyl-CoA_DH"/>
</dbReference>
<dbReference type="OrthoDB" id="4759677at2"/>
<dbReference type="Gene3D" id="1.10.540.10">
    <property type="entry name" value="Acyl-CoA dehydrogenase/oxidase, N-terminal domain"/>
    <property type="match status" value="1"/>
</dbReference>
<name>A0A8H9M368_9PSEU</name>
<evidence type="ECO:0000256" key="2">
    <source>
        <dbReference type="ARBA" id="ARBA00009347"/>
    </source>
</evidence>
<evidence type="ECO:0000256" key="6">
    <source>
        <dbReference type="RuleBase" id="RU362125"/>
    </source>
</evidence>
<dbReference type="SUPFAM" id="SSF47203">
    <property type="entry name" value="Acyl-CoA dehydrogenase C-terminal domain-like"/>
    <property type="match status" value="1"/>
</dbReference>
<dbReference type="InterPro" id="IPR009100">
    <property type="entry name" value="AcylCoA_DH/oxidase_NM_dom_sf"/>
</dbReference>
<dbReference type="PANTHER" id="PTHR43292:SF3">
    <property type="entry name" value="ACYL-COA DEHYDROGENASE FADE29"/>
    <property type="match status" value="1"/>
</dbReference>
<proteinExistence type="inferred from homology"/>
<dbReference type="RefSeq" id="WP_145936387.1">
    <property type="nucleotide sequence ID" value="NZ_BNAV01000001.1"/>
</dbReference>
<dbReference type="EMBL" id="BNAV01000001">
    <property type="protein sequence ID" value="GHF36248.1"/>
    <property type="molecule type" value="Genomic_DNA"/>
</dbReference>
<evidence type="ECO:0000256" key="3">
    <source>
        <dbReference type="ARBA" id="ARBA00022630"/>
    </source>
</evidence>
<keyword evidence="11" id="KW-1185">Reference proteome</keyword>
<evidence type="ECO:0000313" key="11">
    <source>
        <dbReference type="Proteomes" id="UP000658656"/>
    </source>
</evidence>
<dbReference type="InterPro" id="IPR037069">
    <property type="entry name" value="AcylCoA_DH/ox_N_sf"/>
</dbReference>
<accession>A0A8H9M368</accession>
<feature type="domain" description="Acyl-CoA dehydrogenase/oxidase C-terminal" evidence="7">
    <location>
        <begin position="239"/>
        <end position="395"/>
    </location>
</feature>
<dbReference type="InterPro" id="IPR006091">
    <property type="entry name" value="Acyl-CoA_Oxase/DH_mid-dom"/>
</dbReference>
<dbReference type="GO" id="GO:0016627">
    <property type="term" value="F:oxidoreductase activity, acting on the CH-CH group of donors"/>
    <property type="evidence" value="ECO:0007669"/>
    <property type="project" value="InterPro"/>
</dbReference>
<feature type="domain" description="Acyl-CoA oxidase/dehydrogenase middle" evidence="8">
    <location>
        <begin position="132"/>
        <end position="222"/>
    </location>
</feature>
<dbReference type="GO" id="GO:0050660">
    <property type="term" value="F:flavin adenine dinucleotide binding"/>
    <property type="evidence" value="ECO:0007669"/>
    <property type="project" value="InterPro"/>
</dbReference>
<evidence type="ECO:0000259" key="8">
    <source>
        <dbReference type="Pfam" id="PF02770"/>
    </source>
</evidence>
<keyword evidence="4 6" id="KW-0274">FAD</keyword>
<dbReference type="Pfam" id="PF02770">
    <property type="entry name" value="Acyl-CoA_dh_M"/>
    <property type="match status" value="1"/>
</dbReference>
<dbReference type="Gene3D" id="1.20.140.10">
    <property type="entry name" value="Butyryl-CoA Dehydrogenase, subunit A, domain 3"/>
    <property type="match status" value="1"/>
</dbReference>
<evidence type="ECO:0000313" key="10">
    <source>
        <dbReference type="EMBL" id="GHF36248.1"/>
    </source>
</evidence>
<comment type="caution">
    <text evidence="10">The sequence shown here is derived from an EMBL/GenBank/DDBJ whole genome shotgun (WGS) entry which is preliminary data.</text>
</comment>
<reference evidence="10" key="2">
    <citation type="submission" date="2020-09" db="EMBL/GenBank/DDBJ databases">
        <authorList>
            <person name="Sun Q."/>
            <person name="Zhou Y."/>
        </authorList>
    </citation>
    <scope>NUCLEOTIDE SEQUENCE</scope>
    <source>
        <strain evidence="10">CGMCC 4.7679</strain>
    </source>
</reference>
<dbReference type="InterPro" id="IPR009075">
    <property type="entry name" value="AcylCo_DH/oxidase_C"/>
</dbReference>
<dbReference type="Proteomes" id="UP000658656">
    <property type="component" value="Unassembled WGS sequence"/>
</dbReference>
<sequence>MTEVTSTSAQSTGEFRAELSAWLDANLPEGWGTPAFRMPKGAEPRREFIRDLQRRMAEDRWIAIHWPAEFGGRGATMDQQIAYHAELARRGVPRPLGHIGLNLCGPTIIRHGTDWQRERFLRPMLVGEEIWCEGFSEPGAGSDLAGLRTRGRIEGDEMVIEGQKTWNTGGHYAQWMFALVRTDPDAPKHEGLSFVLIPMDAPGVTVRPIERICREHDINDVFLDSVRIPLTHVVGPLHGGWGVTRTTLNHERYTQFLASQIGFRRTLDKVVDLARRTGPLGRRPADRPEVRSALARKWIASELIRLHGLRNIASVQSSGEPGPEGAIMKAFGQEQEKQLHELAMDLSGAAGLLDRGSALAPDRGKWVFGYLRSRASTIAGGTSEIQHNVIAERVLGMPRDPWLTQES</sequence>
<dbReference type="Pfam" id="PF00441">
    <property type="entry name" value="Acyl-CoA_dh_1"/>
    <property type="match status" value="1"/>
</dbReference>
<dbReference type="Pfam" id="PF02771">
    <property type="entry name" value="Acyl-CoA_dh_N"/>
    <property type="match status" value="1"/>
</dbReference>